<feature type="transmembrane region" description="Helical" evidence="9">
    <location>
        <begin position="185"/>
        <end position="209"/>
    </location>
</feature>
<feature type="transmembrane region" description="Helical" evidence="9">
    <location>
        <begin position="64"/>
        <end position="93"/>
    </location>
</feature>
<proteinExistence type="inferred from homology"/>
<dbReference type="EMBL" id="CAJNOH010000144">
    <property type="protein sequence ID" value="CAF0904133.1"/>
    <property type="molecule type" value="Genomic_DNA"/>
</dbReference>
<comment type="pathway">
    <text evidence="9">Protein modification; protein glycosylation.</text>
</comment>
<keyword evidence="9" id="KW-0521">NADP</keyword>
<evidence type="ECO:0000256" key="4">
    <source>
        <dbReference type="ARBA" id="ARBA00022989"/>
    </source>
</evidence>
<comment type="subcellular location">
    <subcellularLocation>
        <location evidence="1">Endomembrane system</location>
        <topology evidence="1">Multi-pass membrane protein</topology>
    </subcellularLocation>
    <subcellularLocation>
        <location evidence="9">Endoplasmic reticulum membrane</location>
    </subcellularLocation>
</comment>
<evidence type="ECO:0000256" key="3">
    <source>
        <dbReference type="ARBA" id="ARBA00022692"/>
    </source>
</evidence>
<dbReference type="Proteomes" id="UP000663870">
    <property type="component" value="Unassembled WGS sequence"/>
</dbReference>
<keyword evidence="14" id="KW-1185">Reference proteome</keyword>
<comment type="similarity">
    <text evidence="6 9">Belongs to the steroid 5-alpha reductase family. Polyprenal reductase subfamily.</text>
</comment>
<evidence type="ECO:0000256" key="2">
    <source>
        <dbReference type="ARBA" id="ARBA00012522"/>
    </source>
</evidence>
<evidence type="ECO:0000259" key="10">
    <source>
        <dbReference type="Pfam" id="PF02544"/>
    </source>
</evidence>
<accession>A0A813ZU00</accession>
<dbReference type="GO" id="GO:0005789">
    <property type="term" value="C:endoplasmic reticulum membrane"/>
    <property type="evidence" value="ECO:0007669"/>
    <property type="project" value="UniProtKB-SubCell"/>
</dbReference>
<protein>
    <recommendedName>
        <fullName evidence="7 9">Polyprenal reductase</fullName>
        <ecNumber evidence="2 9">1.3.1.94</ecNumber>
    </recommendedName>
</protein>
<keyword evidence="4 9" id="KW-1133">Transmembrane helix</keyword>
<dbReference type="GO" id="GO:0003865">
    <property type="term" value="F:3-oxo-5-alpha-steroid 4-dehydrogenase activity"/>
    <property type="evidence" value="ECO:0007669"/>
    <property type="project" value="TreeGrafter"/>
</dbReference>
<dbReference type="PANTHER" id="PTHR14624">
    <property type="entry name" value="DFG10 PROTEIN"/>
    <property type="match status" value="1"/>
</dbReference>
<dbReference type="GO" id="GO:0102389">
    <property type="term" value="F:polyprenol reductase activity"/>
    <property type="evidence" value="ECO:0007669"/>
    <property type="project" value="UniProtKB-UniRule"/>
</dbReference>
<evidence type="ECO:0000313" key="13">
    <source>
        <dbReference type="Proteomes" id="UP000663854"/>
    </source>
</evidence>
<keyword evidence="9" id="KW-0256">Endoplasmic reticulum</keyword>
<reference evidence="11" key="1">
    <citation type="submission" date="2021-02" db="EMBL/GenBank/DDBJ databases">
        <authorList>
            <person name="Nowell W R."/>
        </authorList>
    </citation>
    <scope>NUCLEOTIDE SEQUENCE</scope>
</reference>
<evidence type="ECO:0000313" key="11">
    <source>
        <dbReference type="EMBL" id="CAF0904133.1"/>
    </source>
</evidence>
<dbReference type="AlphaFoldDB" id="A0A813ZU00"/>
<evidence type="ECO:0000256" key="5">
    <source>
        <dbReference type="ARBA" id="ARBA00023136"/>
    </source>
</evidence>
<comment type="caution">
    <text evidence="11">The sequence shown here is derived from an EMBL/GenBank/DDBJ whole genome shotgun (WGS) entry which is preliminary data.</text>
</comment>
<name>A0A813ZU00_9BILA</name>
<evidence type="ECO:0000256" key="7">
    <source>
        <dbReference type="ARBA" id="ARBA00047186"/>
    </source>
</evidence>
<dbReference type="Pfam" id="PF02544">
    <property type="entry name" value="Steroid_dh"/>
    <property type="match status" value="1"/>
</dbReference>
<dbReference type="GO" id="GO:0006488">
    <property type="term" value="P:dolichol-linked oligosaccharide biosynthetic process"/>
    <property type="evidence" value="ECO:0007669"/>
    <property type="project" value="UniProtKB-UniRule"/>
</dbReference>
<evidence type="ECO:0000256" key="1">
    <source>
        <dbReference type="ARBA" id="ARBA00004127"/>
    </source>
</evidence>
<evidence type="ECO:0000313" key="14">
    <source>
        <dbReference type="Proteomes" id="UP000663870"/>
    </source>
</evidence>
<dbReference type="GO" id="GO:0160198">
    <property type="term" value="F:polyprenal reductase activity"/>
    <property type="evidence" value="ECO:0007669"/>
    <property type="project" value="UniProtKB-EC"/>
</dbReference>
<keyword evidence="9" id="KW-0560">Oxidoreductase</keyword>
<dbReference type="Proteomes" id="UP000663854">
    <property type="component" value="Unassembled WGS sequence"/>
</dbReference>
<dbReference type="GO" id="GO:0016095">
    <property type="term" value="P:polyprenol catabolic process"/>
    <property type="evidence" value="ECO:0007669"/>
    <property type="project" value="UniProtKB-UniRule"/>
</dbReference>
<comment type="catalytic activity">
    <reaction evidence="8 9">
        <text>a di-trans,poly-cis-dolichal + NADP(+) = a di-trans,poly-cis-polyprenal + NADPH + H(+)</text>
        <dbReference type="Rhea" id="RHEA:80727"/>
        <dbReference type="Rhea" id="RHEA-COMP:19536"/>
        <dbReference type="Rhea" id="RHEA-COMP:19537"/>
        <dbReference type="ChEBI" id="CHEBI:15378"/>
        <dbReference type="ChEBI" id="CHEBI:57783"/>
        <dbReference type="ChEBI" id="CHEBI:58349"/>
        <dbReference type="ChEBI" id="CHEBI:231623"/>
        <dbReference type="ChEBI" id="CHEBI:231637"/>
        <dbReference type="EC" id="1.3.1.94"/>
    </reaction>
    <physiologicalReaction direction="right-to-left" evidence="8 9">
        <dbReference type="Rhea" id="RHEA:80729"/>
    </physiologicalReaction>
</comment>
<keyword evidence="3 9" id="KW-0812">Transmembrane</keyword>
<gene>
    <name evidence="12" type="ORF">JXQ802_LOCUS29272</name>
    <name evidence="11" type="ORF">PYM288_LOCUS9678</name>
</gene>
<dbReference type="PROSITE" id="PS50244">
    <property type="entry name" value="S5A_REDUCTASE"/>
    <property type="match status" value="1"/>
</dbReference>
<evidence type="ECO:0000256" key="9">
    <source>
        <dbReference type="RuleBase" id="RU367081"/>
    </source>
</evidence>
<dbReference type="UniPathway" id="UPA00378"/>
<feature type="transmembrane region" description="Helical" evidence="9">
    <location>
        <begin position="147"/>
        <end position="164"/>
    </location>
</feature>
<feature type="transmembrane region" description="Helical" evidence="9">
    <location>
        <begin position="215"/>
        <end position="234"/>
    </location>
</feature>
<feature type="domain" description="3-oxo-5-alpha-steroid 4-dehydrogenase C-terminal" evidence="10">
    <location>
        <begin position="138"/>
        <end position="258"/>
    </location>
</feature>
<evidence type="ECO:0000313" key="12">
    <source>
        <dbReference type="EMBL" id="CAF1296513.1"/>
    </source>
</evidence>
<keyword evidence="5 9" id="KW-0472">Membrane</keyword>
<comment type="function">
    <text evidence="9">Plays a key role in early steps of protein N-linked glycosylation by being involved in the conversion of polyprenol into dolichol. Acts as a polyprenal reductase that mediates the reduction of polyprenal into dolichal in a NADP-dependent mechanism. Dolichols are required for the synthesis of dolichol-linked monosaccharides and the oligosaccharide precursor used for N-glycosylation.</text>
</comment>
<sequence length="258" mass="31572">MFEWNLNLLITFFWLSLSAIILLSGIWLLIDCQMDLSIINIILQRLYLHNKLKNQGSIPKSYYIHFYIIGCIINFILFLYHLSYFLLFILFILHIIRRLYECIYINKYKSKINFLYYFYGLIHYPCVGLTIIIDYKYSYTNINIQKYFFALIIFFYASYIQYNIHLTFIKIKRLQNDLYPIPYGYWIFNYFSCPNYITEIFIYYSFFIASHRTSAMASLFIWILVNQSLSALLNHQWYYRHYKKLYPSNRYALIPFIL</sequence>
<feature type="transmembrane region" description="Helical" evidence="9">
    <location>
        <begin position="7"/>
        <end position="30"/>
    </location>
</feature>
<dbReference type="PANTHER" id="PTHR14624:SF0">
    <property type="entry name" value="POLYPRENOL REDUCTASE"/>
    <property type="match status" value="1"/>
</dbReference>
<dbReference type="InterPro" id="IPR039698">
    <property type="entry name" value="Dfg10/SRD5A3"/>
</dbReference>
<organism evidence="11 13">
    <name type="scientific">Rotaria sordida</name>
    <dbReference type="NCBI Taxonomy" id="392033"/>
    <lineage>
        <taxon>Eukaryota</taxon>
        <taxon>Metazoa</taxon>
        <taxon>Spiralia</taxon>
        <taxon>Gnathifera</taxon>
        <taxon>Rotifera</taxon>
        <taxon>Eurotatoria</taxon>
        <taxon>Bdelloidea</taxon>
        <taxon>Philodinida</taxon>
        <taxon>Philodinidae</taxon>
        <taxon>Rotaria</taxon>
    </lineage>
</organism>
<evidence type="ECO:0000256" key="6">
    <source>
        <dbReference type="ARBA" id="ARBA00046320"/>
    </source>
</evidence>
<feature type="transmembrane region" description="Helical" evidence="9">
    <location>
        <begin position="114"/>
        <end position="135"/>
    </location>
</feature>
<dbReference type="EMBL" id="CAJNOL010001140">
    <property type="protein sequence ID" value="CAF1296513.1"/>
    <property type="molecule type" value="Genomic_DNA"/>
</dbReference>
<evidence type="ECO:0000256" key="8">
    <source>
        <dbReference type="ARBA" id="ARBA00049427"/>
    </source>
</evidence>
<dbReference type="InterPro" id="IPR001104">
    <property type="entry name" value="3-oxo-5_a-steroid_4-DH_C"/>
</dbReference>
<dbReference type="EC" id="1.3.1.94" evidence="2 9"/>